<dbReference type="GO" id="GO:0030020">
    <property type="term" value="F:extracellular matrix structural constituent conferring tensile strength"/>
    <property type="evidence" value="ECO:0007669"/>
    <property type="project" value="TreeGrafter"/>
</dbReference>
<dbReference type="GO" id="GO:0030198">
    <property type="term" value="P:extracellular matrix organization"/>
    <property type="evidence" value="ECO:0007669"/>
    <property type="project" value="TreeGrafter"/>
</dbReference>
<dbReference type="OrthoDB" id="1685113at2"/>
<keyword evidence="3" id="KW-1185">Reference proteome</keyword>
<dbReference type="InterPro" id="IPR021210">
    <property type="entry name" value="Exosporium_BclB"/>
</dbReference>
<dbReference type="AlphaFoldDB" id="A0A559IPY1"/>
<sequence>MSDPRKHRKTFKKGHRCKVKLKRHKICKKVIIKVVKKRIPGPPGPQGPQGPAGIAGVTGTTGPSGLSITGTTGPTGIGITGVTGATGPAGAVGATGVTGNTGITGAIGLTGTTGATGLTGATGITGATGVTGPTGATAIGIGAVIPYASGNDVIDLITAADGPIVDGGMLSFGTAQAISVTPGGSITIGLPNVPNFGFVVPRAGTITSLAGFFFVISQGLLPGILQVNMQLYLAPATSNIYNPVGTPLALAPNFSNVAPGDNASGVSVQNIPVVPGDKLLLIVIPNTLGTFFGSVLSGLASAGITID</sequence>
<evidence type="ECO:0000313" key="2">
    <source>
        <dbReference type="EMBL" id="TVX89702.1"/>
    </source>
</evidence>
<feature type="compositionally biased region" description="Low complexity" evidence="1">
    <location>
        <begin position="49"/>
        <end position="60"/>
    </location>
</feature>
<comment type="caution">
    <text evidence="2">The sequence shown here is derived from an EMBL/GenBank/DDBJ whole genome shotgun (WGS) entry which is preliminary data.</text>
</comment>
<dbReference type="EMBL" id="VNJK01000002">
    <property type="protein sequence ID" value="TVX89702.1"/>
    <property type="molecule type" value="Genomic_DNA"/>
</dbReference>
<dbReference type="GO" id="GO:0031012">
    <property type="term" value="C:extracellular matrix"/>
    <property type="evidence" value="ECO:0007669"/>
    <property type="project" value="TreeGrafter"/>
</dbReference>
<dbReference type="PANTHER" id="PTHR24023">
    <property type="entry name" value="COLLAGEN ALPHA"/>
    <property type="match status" value="1"/>
</dbReference>
<evidence type="ECO:0000256" key="1">
    <source>
        <dbReference type="SAM" id="MobiDB-lite"/>
    </source>
</evidence>
<feature type="region of interest" description="Disordered" evidence="1">
    <location>
        <begin position="38"/>
        <end position="60"/>
    </location>
</feature>
<evidence type="ECO:0008006" key="4">
    <source>
        <dbReference type="Google" id="ProtNLM"/>
    </source>
</evidence>
<evidence type="ECO:0000313" key="3">
    <source>
        <dbReference type="Proteomes" id="UP000318102"/>
    </source>
</evidence>
<reference evidence="2 3" key="1">
    <citation type="submission" date="2019-07" db="EMBL/GenBank/DDBJ databases">
        <authorList>
            <person name="Kim J."/>
        </authorList>
    </citation>
    <scope>NUCLEOTIDE SEQUENCE [LARGE SCALE GENOMIC DNA]</scope>
    <source>
        <strain evidence="2 3">N4</strain>
    </source>
</reference>
<dbReference type="GO" id="GO:0005615">
    <property type="term" value="C:extracellular space"/>
    <property type="evidence" value="ECO:0007669"/>
    <property type="project" value="TreeGrafter"/>
</dbReference>
<protein>
    <recommendedName>
        <fullName evidence="4">Collagen-like protein</fullName>
    </recommendedName>
</protein>
<proteinExistence type="predicted"/>
<dbReference type="RefSeq" id="WP_144992442.1">
    <property type="nucleotide sequence ID" value="NZ_VNJK01000002.1"/>
</dbReference>
<dbReference type="Proteomes" id="UP000318102">
    <property type="component" value="Unassembled WGS sequence"/>
</dbReference>
<organism evidence="2 3">
    <name type="scientific">Paenibacillus agilis</name>
    <dbReference type="NCBI Taxonomy" id="3020863"/>
    <lineage>
        <taxon>Bacteria</taxon>
        <taxon>Bacillati</taxon>
        <taxon>Bacillota</taxon>
        <taxon>Bacilli</taxon>
        <taxon>Bacillales</taxon>
        <taxon>Paenibacillaceae</taxon>
        <taxon>Paenibacillus</taxon>
    </lineage>
</organism>
<name>A0A559IPY1_9BACL</name>
<dbReference type="InterPro" id="IPR050149">
    <property type="entry name" value="Collagen_superfamily"/>
</dbReference>
<accession>A0A559IPY1</accession>
<gene>
    <name evidence="2" type="ORF">FPZ44_18270</name>
</gene>
<dbReference type="NCBIfam" id="TIGR03721">
    <property type="entry name" value="exospore_TM"/>
    <property type="match status" value="1"/>
</dbReference>
<dbReference type="PANTHER" id="PTHR24023:SF1095">
    <property type="entry name" value="EGF-LIKE DOMAIN-CONTAINING PROTEIN"/>
    <property type="match status" value="1"/>
</dbReference>